<comment type="caution">
    <text evidence="1">The sequence shown here is derived from an EMBL/GenBank/DDBJ whole genome shotgun (WGS) entry which is preliminary data.</text>
</comment>
<organism evidence="1 2">
    <name type="scientific">Fimbriiglobus ruber</name>
    <dbReference type="NCBI Taxonomy" id="1908690"/>
    <lineage>
        <taxon>Bacteria</taxon>
        <taxon>Pseudomonadati</taxon>
        <taxon>Planctomycetota</taxon>
        <taxon>Planctomycetia</taxon>
        <taxon>Gemmatales</taxon>
        <taxon>Gemmataceae</taxon>
        <taxon>Fimbriiglobus</taxon>
    </lineage>
</organism>
<dbReference type="AlphaFoldDB" id="A0A225D291"/>
<evidence type="ECO:0000313" key="2">
    <source>
        <dbReference type="Proteomes" id="UP000214646"/>
    </source>
</evidence>
<dbReference type="OrthoDB" id="255036at2"/>
<protein>
    <recommendedName>
        <fullName evidence="3">ISKra4 family transposase</fullName>
    </recommendedName>
</protein>
<dbReference type="EMBL" id="NIDE01000017">
    <property type="protein sequence ID" value="OWK35720.1"/>
    <property type="molecule type" value="Genomic_DNA"/>
</dbReference>
<proteinExistence type="predicted"/>
<evidence type="ECO:0008006" key="3">
    <source>
        <dbReference type="Google" id="ProtNLM"/>
    </source>
</evidence>
<keyword evidence="2" id="KW-1185">Reference proteome</keyword>
<accession>A0A225D291</accession>
<evidence type="ECO:0000313" key="1">
    <source>
        <dbReference type="EMBL" id="OWK35720.1"/>
    </source>
</evidence>
<gene>
    <name evidence="1" type="ORF">FRUB_08283</name>
</gene>
<dbReference type="Proteomes" id="UP000214646">
    <property type="component" value="Unassembled WGS sequence"/>
</dbReference>
<dbReference type="RefSeq" id="WP_088258867.1">
    <property type="nucleotide sequence ID" value="NZ_NIDE01000017.1"/>
</dbReference>
<sequence>MPTLTIEYQTDAERMAFEQAIAYVQNLNQLAHTAEHGTVLAVCEQLALSGGRQLLRETLAATLQTRADTTDAKKKVPGHRRKGRHTRWILTALGTLRFGRQYTTTADGGHFLADDTLGIDGYVSPAAERMAVFAGTRDSFAHAQHTLRELCGWHLDDEVIRQLTHAAARRATAHRETRTDDERMARAPGDLEVAIDAGKVNTDTGWRDVKLAVFCRRKAGPPVGLDQWKDRTLPTPSVRAVVAAIEEASAFAGRVRAESDRLNVTTAADLTVLGDGAEWIWNLSAAVVPQAAGVLDAFHAIAHVADAVKAIWTEPSAAAERIATGRRALLGQGKVGIETWIADRFGELPAGADGEPLIGLATDLLPHATRREYASRLARGRSIGSGLVEGSIKQFVNRRLKQTGAKWKVAHVGPLVELAALIDTPDWNTLWVAA</sequence>
<name>A0A225D291_9BACT</name>
<reference evidence="2" key="1">
    <citation type="submission" date="2017-06" db="EMBL/GenBank/DDBJ databases">
        <title>Genome analysis of Fimbriiglobus ruber SP5, the first member of the order Planctomycetales with confirmed chitinolytic capability.</title>
        <authorList>
            <person name="Ravin N.V."/>
            <person name="Rakitin A.L."/>
            <person name="Ivanova A.A."/>
            <person name="Beletsky A.V."/>
            <person name="Kulichevskaya I.S."/>
            <person name="Mardanov A.V."/>
            <person name="Dedysh S.N."/>
        </authorList>
    </citation>
    <scope>NUCLEOTIDE SEQUENCE [LARGE SCALE GENOMIC DNA]</scope>
    <source>
        <strain evidence="2">SP5</strain>
    </source>
</reference>